<evidence type="ECO:0000256" key="1">
    <source>
        <dbReference type="ARBA" id="ARBA00022980"/>
    </source>
</evidence>
<evidence type="ECO:0000313" key="5">
    <source>
        <dbReference type="Proteomes" id="UP000095192"/>
    </source>
</evidence>
<proteinExistence type="predicted"/>
<dbReference type="PANTHER" id="PTHR45987">
    <property type="entry name" value="39S RIBOSOMAL PROTEIN L12"/>
    <property type="match status" value="1"/>
</dbReference>
<evidence type="ECO:0000256" key="2">
    <source>
        <dbReference type="ARBA" id="ARBA00023274"/>
    </source>
</evidence>
<dbReference type="VEuPathDB" id="ToxoDB:cyc_06341"/>
<dbReference type="Gene3D" id="3.30.1390.10">
    <property type="match status" value="1"/>
</dbReference>
<dbReference type="InParanoid" id="A0A1D3D8X9"/>
<reference evidence="4 5" key="1">
    <citation type="journal article" date="2016" name="BMC Genomics">
        <title>Comparative genomics reveals Cyclospora cayetanensis possesses coccidia-like metabolism and invasion components but unique surface antigens.</title>
        <authorList>
            <person name="Liu S."/>
            <person name="Wang L."/>
            <person name="Zheng H."/>
            <person name="Xu Z."/>
            <person name="Roellig D.M."/>
            <person name="Li N."/>
            <person name="Frace M.A."/>
            <person name="Tang K."/>
            <person name="Arrowood M.J."/>
            <person name="Moss D.M."/>
            <person name="Zhang L."/>
            <person name="Feng Y."/>
            <person name="Xiao L."/>
        </authorList>
    </citation>
    <scope>NUCLEOTIDE SEQUENCE [LARGE SCALE GENOMIC DNA]</scope>
    <source>
        <strain evidence="4 5">CHN_HEN01</strain>
    </source>
</reference>
<dbReference type="FunCoup" id="A0A1D3D8X9">
    <property type="interactions" value="3"/>
</dbReference>
<dbReference type="InterPro" id="IPR014719">
    <property type="entry name" value="Ribosomal_bL12_C/ClpS-like"/>
</dbReference>
<organism evidence="4 5">
    <name type="scientific">Cyclospora cayetanensis</name>
    <dbReference type="NCBI Taxonomy" id="88456"/>
    <lineage>
        <taxon>Eukaryota</taxon>
        <taxon>Sar</taxon>
        <taxon>Alveolata</taxon>
        <taxon>Apicomplexa</taxon>
        <taxon>Conoidasida</taxon>
        <taxon>Coccidia</taxon>
        <taxon>Eucoccidiorida</taxon>
        <taxon>Eimeriorina</taxon>
        <taxon>Eimeriidae</taxon>
        <taxon>Cyclospora</taxon>
    </lineage>
</organism>
<dbReference type="Proteomes" id="UP000095192">
    <property type="component" value="Unassembled WGS sequence"/>
</dbReference>
<dbReference type="AlphaFoldDB" id="A0A1D3D8X9"/>
<accession>A0A1D3D8X9</accession>
<keyword evidence="2" id="KW-0687">Ribonucleoprotein</keyword>
<dbReference type="GO" id="GO:1990904">
    <property type="term" value="C:ribonucleoprotein complex"/>
    <property type="evidence" value="ECO:0007669"/>
    <property type="project" value="UniProtKB-KW"/>
</dbReference>
<keyword evidence="1 4" id="KW-0689">Ribosomal protein</keyword>
<dbReference type="EMBL" id="JROU02000243">
    <property type="protein sequence ID" value="OEH79902.1"/>
    <property type="molecule type" value="Genomic_DNA"/>
</dbReference>
<dbReference type="VEuPathDB" id="ToxoDB:LOC34622523"/>
<dbReference type="GO" id="GO:0003729">
    <property type="term" value="F:mRNA binding"/>
    <property type="evidence" value="ECO:0007669"/>
    <property type="project" value="TreeGrafter"/>
</dbReference>
<dbReference type="PANTHER" id="PTHR45987:SF4">
    <property type="entry name" value="LARGE RIBOSOMAL SUBUNIT PROTEIN BL12M"/>
    <property type="match status" value="1"/>
</dbReference>
<evidence type="ECO:0000259" key="3">
    <source>
        <dbReference type="Pfam" id="PF00542"/>
    </source>
</evidence>
<dbReference type="SUPFAM" id="SSF54736">
    <property type="entry name" value="ClpS-like"/>
    <property type="match status" value="1"/>
</dbReference>
<evidence type="ECO:0000313" key="4">
    <source>
        <dbReference type="EMBL" id="OEH79902.1"/>
    </source>
</evidence>
<dbReference type="Pfam" id="PF00542">
    <property type="entry name" value="Ribosomal_L12"/>
    <property type="match status" value="1"/>
</dbReference>
<dbReference type="GO" id="GO:0005840">
    <property type="term" value="C:ribosome"/>
    <property type="evidence" value="ECO:0007669"/>
    <property type="project" value="UniProtKB-KW"/>
</dbReference>
<protein>
    <submittedName>
        <fullName evidence="4">Ribosomal protein l7</fullName>
    </submittedName>
</protein>
<dbReference type="InterPro" id="IPR013823">
    <property type="entry name" value="Ribosomal_bL12_C"/>
</dbReference>
<dbReference type="GO" id="GO:0003735">
    <property type="term" value="F:structural constituent of ribosome"/>
    <property type="evidence" value="ECO:0007669"/>
    <property type="project" value="InterPro"/>
</dbReference>
<sequence length="294" mass="31582">MMMLRAVRVSQKRLLLTQRHMLQQHVGYASSYDVFKKIQDPPSEEESKSLARKPSDKVLRLVDEVMSLTLVEAADLCDLCQEKLAQRGGGTTPPHPFSALKRLQRQSVFTLFARRSLAVLPDLLSLRCCALRVGFLKAFQRARGALSRAARILQSEGHVISAQTVSLSVRRVDCCYCCLCDCTFLLAYRFAPPGFGNGAGFSPPPAAAEALPLSAEGAAAENASKPSPAKGFDCSKKVVVVKEVRAITALGLREAKELVAVAARVFPAAAAVPSEEAAAMKAKLEAAGAQVALE</sequence>
<keyword evidence="5" id="KW-1185">Reference proteome</keyword>
<name>A0A1D3D8X9_9EIME</name>
<dbReference type="GO" id="GO:0006412">
    <property type="term" value="P:translation"/>
    <property type="evidence" value="ECO:0007669"/>
    <property type="project" value="InterPro"/>
</dbReference>
<comment type="caution">
    <text evidence="4">The sequence shown here is derived from an EMBL/GenBank/DDBJ whole genome shotgun (WGS) entry which is preliminary data.</text>
</comment>
<feature type="domain" description="Large ribosomal subunit protein bL12 C-terminal" evidence="3">
    <location>
        <begin position="235"/>
        <end position="293"/>
    </location>
</feature>
<gene>
    <name evidence="4" type="ORF">cyc_06341</name>
</gene>
<dbReference type="InterPro" id="IPR000206">
    <property type="entry name" value="Ribosomal_bL12"/>
</dbReference>